<evidence type="ECO:0000313" key="2">
    <source>
        <dbReference type="EMBL" id="ADZ08660.1"/>
    </source>
</evidence>
<dbReference type="RefSeq" id="WP_013644011.1">
    <property type="nucleotide sequence ID" value="NC_015216.1"/>
</dbReference>
<organism evidence="2 3">
    <name type="scientific">Methanobacterium lacus (strain AL-21)</name>
    <dbReference type="NCBI Taxonomy" id="877455"/>
    <lineage>
        <taxon>Archaea</taxon>
        <taxon>Methanobacteriati</taxon>
        <taxon>Methanobacteriota</taxon>
        <taxon>Methanomada group</taxon>
        <taxon>Methanobacteria</taxon>
        <taxon>Methanobacteriales</taxon>
        <taxon>Methanobacteriaceae</taxon>
        <taxon>Methanobacterium</taxon>
    </lineage>
</organism>
<dbReference type="InterPro" id="IPR052348">
    <property type="entry name" value="Metallopeptidase_M50B"/>
</dbReference>
<dbReference type="eggNOG" id="arCOG00614">
    <property type="taxonomic scope" value="Archaea"/>
</dbReference>
<feature type="transmembrane region" description="Helical" evidence="1">
    <location>
        <begin position="12"/>
        <end position="32"/>
    </location>
</feature>
<feature type="transmembrane region" description="Helical" evidence="1">
    <location>
        <begin position="81"/>
        <end position="108"/>
    </location>
</feature>
<keyword evidence="1" id="KW-1133">Transmembrane helix</keyword>
<gene>
    <name evidence="2" type="ordered locus">Metbo_0408</name>
</gene>
<feature type="transmembrane region" description="Helical" evidence="1">
    <location>
        <begin position="120"/>
        <end position="142"/>
    </location>
</feature>
<dbReference type="PANTHER" id="PTHR35864">
    <property type="entry name" value="ZINC METALLOPROTEASE MJ0611-RELATED"/>
    <property type="match status" value="1"/>
</dbReference>
<dbReference type="STRING" id="877455.Metbo_0408"/>
<reference evidence="3" key="1">
    <citation type="submission" date="2011-02" db="EMBL/GenBank/DDBJ databases">
        <title>Complete sequence of Methanobacterium sp. AL-21.</title>
        <authorList>
            <consortium name="US DOE Joint Genome Institute"/>
            <person name="Lucas S."/>
            <person name="Copeland A."/>
            <person name="Lapidus A."/>
            <person name="Cheng J.-F."/>
            <person name="Goodwin L."/>
            <person name="Pitluck S."/>
            <person name="Chertkov O."/>
            <person name="Detter J.C."/>
            <person name="Han C."/>
            <person name="Tapia R."/>
            <person name="Land M."/>
            <person name="Hauser L."/>
            <person name="Kyrpides N."/>
            <person name="Ivanova N."/>
            <person name="Mikhailova N."/>
            <person name="Pagani I."/>
            <person name="Cadillo-Quiroz H."/>
            <person name="Imachi H."/>
            <person name="Zinder S."/>
            <person name="Liu W."/>
            <person name="Woyke T."/>
        </authorList>
    </citation>
    <scope>NUCLEOTIDE SEQUENCE [LARGE SCALE GENOMIC DNA]</scope>
    <source>
        <strain evidence="3">AL-21</strain>
    </source>
</reference>
<keyword evidence="3" id="KW-1185">Reference proteome</keyword>
<dbReference type="KEGG" id="mel:Metbo_0408"/>
<proteinExistence type="predicted"/>
<dbReference type="HOGENOM" id="CLU_099718_0_0_2"/>
<sequence length="211" mass="23407">MVSFTAREVRDILISMFVIAAIFAYLFSKGLLANGTEIFLNNFILLIPALLVSVGLGFVLHELAHKFVAVRYGFYAEFRMWVEGLMFALFTAFIFSVVFVAPGAVYIHGTNISKEQNGKISIAGPLVNIALALFFLSLFPLVSHNPTDIVGYELHVIVTYGFIINSLLAVFNLIPFGPLDGGKVLSWNPVIWILIFIMAIMLAIKAYFGIY</sequence>
<evidence type="ECO:0000313" key="3">
    <source>
        <dbReference type="Proteomes" id="UP000007490"/>
    </source>
</evidence>
<protein>
    <submittedName>
        <fullName evidence="2">Peptidase M50</fullName>
    </submittedName>
</protein>
<dbReference type="GeneID" id="10276845"/>
<feature type="transmembrane region" description="Helical" evidence="1">
    <location>
        <begin position="154"/>
        <end position="177"/>
    </location>
</feature>
<name>F0T938_METLA</name>
<dbReference type="AlphaFoldDB" id="F0T938"/>
<dbReference type="PANTHER" id="PTHR35864:SF1">
    <property type="entry name" value="ZINC METALLOPROTEASE YWHC-RELATED"/>
    <property type="match status" value="1"/>
</dbReference>
<dbReference type="EMBL" id="CP002551">
    <property type="protein sequence ID" value="ADZ08660.1"/>
    <property type="molecule type" value="Genomic_DNA"/>
</dbReference>
<accession>F0T938</accession>
<keyword evidence="1" id="KW-0472">Membrane</keyword>
<evidence type="ECO:0000256" key="1">
    <source>
        <dbReference type="SAM" id="Phobius"/>
    </source>
</evidence>
<dbReference type="Proteomes" id="UP000007490">
    <property type="component" value="Chromosome"/>
</dbReference>
<dbReference type="OrthoDB" id="86131at2157"/>
<feature type="transmembrane region" description="Helical" evidence="1">
    <location>
        <begin position="189"/>
        <end position="208"/>
    </location>
</feature>
<feature type="transmembrane region" description="Helical" evidence="1">
    <location>
        <begin position="38"/>
        <end position="60"/>
    </location>
</feature>
<keyword evidence="1" id="KW-0812">Transmembrane</keyword>
<reference evidence="2 3" key="2">
    <citation type="journal article" date="2014" name="Int. J. Syst. Evol. Microbiol.">
        <title>Methanobacterium paludis sp. nov. and a novel strain of Methanobacterium lacus isolated from northern peatlands.</title>
        <authorList>
            <person name="Cadillo-Quiroz H."/>
            <person name="Brauer S.L."/>
            <person name="Goodson N."/>
            <person name="Yavitt J.B."/>
            <person name="Zinder S.H."/>
        </authorList>
    </citation>
    <scope>NUCLEOTIDE SEQUENCE [LARGE SCALE GENOMIC DNA]</scope>
    <source>
        <strain evidence="2 3">AL-21</strain>
    </source>
</reference>